<evidence type="ECO:0000313" key="2">
    <source>
        <dbReference type="EMBL" id="KAF7826269.1"/>
    </source>
</evidence>
<comment type="caution">
    <text evidence="2">The sequence shown here is derived from an EMBL/GenBank/DDBJ whole genome shotgun (WGS) entry which is preliminary data.</text>
</comment>
<name>A0A834TR91_9FABA</name>
<evidence type="ECO:0000256" key="1">
    <source>
        <dbReference type="SAM" id="MobiDB-lite"/>
    </source>
</evidence>
<sequence>MASHDKRPCVQDHVEASAGTSSKDD</sequence>
<organism evidence="2 3">
    <name type="scientific">Senna tora</name>
    <dbReference type="NCBI Taxonomy" id="362788"/>
    <lineage>
        <taxon>Eukaryota</taxon>
        <taxon>Viridiplantae</taxon>
        <taxon>Streptophyta</taxon>
        <taxon>Embryophyta</taxon>
        <taxon>Tracheophyta</taxon>
        <taxon>Spermatophyta</taxon>
        <taxon>Magnoliopsida</taxon>
        <taxon>eudicotyledons</taxon>
        <taxon>Gunneridae</taxon>
        <taxon>Pentapetalae</taxon>
        <taxon>rosids</taxon>
        <taxon>fabids</taxon>
        <taxon>Fabales</taxon>
        <taxon>Fabaceae</taxon>
        <taxon>Caesalpinioideae</taxon>
        <taxon>Cassia clade</taxon>
        <taxon>Senna</taxon>
    </lineage>
</organism>
<evidence type="ECO:0000313" key="3">
    <source>
        <dbReference type="Proteomes" id="UP000634136"/>
    </source>
</evidence>
<dbReference type="EMBL" id="JAAIUW010000006">
    <property type="protein sequence ID" value="KAF7826269.1"/>
    <property type="molecule type" value="Genomic_DNA"/>
</dbReference>
<proteinExistence type="predicted"/>
<reference evidence="2" key="1">
    <citation type="submission" date="2020-09" db="EMBL/GenBank/DDBJ databases">
        <title>Genome-Enabled Discovery of Anthraquinone Biosynthesis in Senna tora.</title>
        <authorList>
            <person name="Kang S.-H."/>
            <person name="Pandey R.P."/>
            <person name="Lee C.-M."/>
            <person name="Sim J.-S."/>
            <person name="Jeong J.-T."/>
            <person name="Choi B.-S."/>
            <person name="Jung M."/>
            <person name="Ginzburg D."/>
            <person name="Zhao K."/>
            <person name="Won S.Y."/>
            <person name="Oh T.-J."/>
            <person name="Yu Y."/>
            <person name="Kim N.-H."/>
            <person name="Lee O.R."/>
            <person name="Lee T.-H."/>
            <person name="Bashyal P."/>
            <person name="Kim T.-S."/>
            <person name="Lee W.-H."/>
            <person name="Kawkins C."/>
            <person name="Kim C.-K."/>
            <person name="Kim J.S."/>
            <person name="Ahn B.O."/>
            <person name="Rhee S.Y."/>
            <person name="Sohng J.K."/>
        </authorList>
    </citation>
    <scope>NUCLEOTIDE SEQUENCE</scope>
    <source>
        <tissue evidence="2">Leaf</tissue>
    </source>
</reference>
<feature type="compositionally biased region" description="Basic and acidic residues" evidence="1">
    <location>
        <begin position="1"/>
        <end position="15"/>
    </location>
</feature>
<feature type="region of interest" description="Disordered" evidence="1">
    <location>
        <begin position="1"/>
        <end position="25"/>
    </location>
</feature>
<dbReference type="AlphaFoldDB" id="A0A834TR91"/>
<protein>
    <submittedName>
        <fullName evidence="2">Uncharacterized protein</fullName>
    </submittedName>
</protein>
<gene>
    <name evidence="2" type="ORF">G2W53_017433</name>
</gene>
<accession>A0A834TR91</accession>
<keyword evidence="3" id="KW-1185">Reference proteome</keyword>
<dbReference type="Proteomes" id="UP000634136">
    <property type="component" value="Unassembled WGS sequence"/>
</dbReference>